<sequence length="399" mass="44044">MSGINENGSGSVRSASCFDYIRSISSCIRNFPFLQCFLDLLVLARTHFVRSVVIVLSSALVTISWLRFSKELSIVTFLYALGLIICLVLTFIVPQGSQNKDIKRAHKEEKRLLQLALQQGRRRQGTLQQSRCRQGGQGTLQQSRCRQGGQGAIQQSRFRQGGQRIRLPPIRHQPEGAEEALGNPMEQREELIAAAPECRHVQEVPVDFHRAEEPSESSNFIEPASISSDESSQQAASSDSVSNLPQSSTDSSTKSTHSSHLDDVANDLRNDEPLQQTVPPDKDNMPQSSTDPSTKSSHFYDVTNEDLHNDEPLQQAVPPDSCSNIAQSSTDPSTKSTSSTRLEDVTNEELHNDEPLQQFASDSGSNLPRSNTDPSTQSTPNTPLDDVTNEEPTRTDTQE</sequence>
<feature type="region of interest" description="Disordered" evidence="1">
    <location>
        <begin position="120"/>
        <end position="182"/>
    </location>
</feature>
<feature type="compositionally biased region" description="Basic and acidic residues" evidence="1">
    <location>
        <begin position="259"/>
        <end position="272"/>
    </location>
</feature>
<keyword evidence="2" id="KW-1133">Transmembrane helix</keyword>
<evidence type="ECO:0000256" key="1">
    <source>
        <dbReference type="SAM" id="MobiDB-lite"/>
    </source>
</evidence>
<dbReference type="AlphaFoldDB" id="A0AAV2B072"/>
<gene>
    <name evidence="3" type="ORF">LARSCL_LOCUS15918</name>
</gene>
<proteinExistence type="predicted"/>
<feature type="compositionally biased region" description="Low complexity" evidence="1">
    <location>
        <begin position="120"/>
        <end position="131"/>
    </location>
</feature>
<reference evidence="3 4" key="1">
    <citation type="submission" date="2024-04" db="EMBL/GenBank/DDBJ databases">
        <authorList>
            <person name="Rising A."/>
            <person name="Reimegard J."/>
            <person name="Sonavane S."/>
            <person name="Akerstrom W."/>
            <person name="Nylinder S."/>
            <person name="Hedman E."/>
            <person name="Kallberg Y."/>
        </authorList>
    </citation>
    <scope>NUCLEOTIDE SEQUENCE [LARGE SCALE GENOMIC DNA]</scope>
</reference>
<name>A0AAV2B072_9ARAC</name>
<feature type="transmembrane region" description="Helical" evidence="2">
    <location>
        <begin position="74"/>
        <end position="94"/>
    </location>
</feature>
<feature type="compositionally biased region" description="Polar residues" evidence="1">
    <location>
        <begin position="285"/>
        <end position="297"/>
    </location>
</feature>
<keyword evidence="2" id="KW-0472">Membrane</keyword>
<accession>A0AAV2B072</accession>
<evidence type="ECO:0000313" key="3">
    <source>
        <dbReference type="EMBL" id="CAL1289404.1"/>
    </source>
</evidence>
<comment type="caution">
    <text evidence="3">The sequence shown here is derived from an EMBL/GenBank/DDBJ whole genome shotgun (WGS) entry which is preliminary data.</text>
</comment>
<evidence type="ECO:0000313" key="4">
    <source>
        <dbReference type="Proteomes" id="UP001497382"/>
    </source>
</evidence>
<keyword evidence="2" id="KW-0812">Transmembrane</keyword>
<dbReference type="EMBL" id="CAXIEN010000248">
    <property type="protein sequence ID" value="CAL1289404.1"/>
    <property type="molecule type" value="Genomic_DNA"/>
</dbReference>
<feature type="compositionally biased region" description="Polar residues" evidence="1">
    <location>
        <begin position="358"/>
        <end position="382"/>
    </location>
</feature>
<evidence type="ECO:0008006" key="5">
    <source>
        <dbReference type="Google" id="ProtNLM"/>
    </source>
</evidence>
<feature type="compositionally biased region" description="Basic and acidic residues" evidence="1">
    <location>
        <begin position="341"/>
        <end position="354"/>
    </location>
</feature>
<feature type="compositionally biased region" description="Low complexity" evidence="1">
    <location>
        <begin position="328"/>
        <end position="340"/>
    </location>
</feature>
<organism evidence="3 4">
    <name type="scientific">Larinioides sclopetarius</name>
    <dbReference type="NCBI Taxonomy" id="280406"/>
    <lineage>
        <taxon>Eukaryota</taxon>
        <taxon>Metazoa</taxon>
        <taxon>Ecdysozoa</taxon>
        <taxon>Arthropoda</taxon>
        <taxon>Chelicerata</taxon>
        <taxon>Arachnida</taxon>
        <taxon>Araneae</taxon>
        <taxon>Araneomorphae</taxon>
        <taxon>Entelegynae</taxon>
        <taxon>Araneoidea</taxon>
        <taxon>Araneidae</taxon>
        <taxon>Larinioides</taxon>
    </lineage>
</organism>
<feature type="compositionally biased region" description="Low complexity" evidence="1">
    <location>
        <begin position="221"/>
        <end position="258"/>
    </location>
</feature>
<dbReference type="Proteomes" id="UP001497382">
    <property type="component" value="Unassembled WGS sequence"/>
</dbReference>
<keyword evidence="4" id="KW-1185">Reference proteome</keyword>
<protein>
    <recommendedName>
        <fullName evidence="5">Reticulon-like protein</fullName>
    </recommendedName>
</protein>
<evidence type="ECO:0000256" key="2">
    <source>
        <dbReference type="SAM" id="Phobius"/>
    </source>
</evidence>
<feature type="region of interest" description="Disordered" evidence="1">
    <location>
        <begin position="211"/>
        <end position="399"/>
    </location>
</feature>
<feature type="transmembrane region" description="Helical" evidence="2">
    <location>
        <begin position="48"/>
        <end position="68"/>
    </location>
</feature>